<feature type="region of interest" description="Disordered" evidence="1">
    <location>
        <begin position="1"/>
        <end position="20"/>
    </location>
</feature>
<accession>A0ABD1RS06</accession>
<dbReference type="EMBL" id="JBFOLK010000008">
    <property type="protein sequence ID" value="KAL2491207.1"/>
    <property type="molecule type" value="Genomic_DNA"/>
</dbReference>
<gene>
    <name evidence="2" type="ORF">Adt_26835</name>
</gene>
<organism evidence="2 3">
    <name type="scientific">Abeliophyllum distichum</name>
    <dbReference type="NCBI Taxonomy" id="126358"/>
    <lineage>
        <taxon>Eukaryota</taxon>
        <taxon>Viridiplantae</taxon>
        <taxon>Streptophyta</taxon>
        <taxon>Embryophyta</taxon>
        <taxon>Tracheophyta</taxon>
        <taxon>Spermatophyta</taxon>
        <taxon>Magnoliopsida</taxon>
        <taxon>eudicotyledons</taxon>
        <taxon>Gunneridae</taxon>
        <taxon>Pentapetalae</taxon>
        <taxon>asterids</taxon>
        <taxon>lamiids</taxon>
        <taxon>Lamiales</taxon>
        <taxon>Oleaceae</taxon>
        <taxon>Forsythieae</taxon>
        <taxon>Abeliophyllum</taxon>
    </lineage>
</organism>
<comment type="caution">
    <text evidence="2">The sequence shown here is derived from an EMBL/GenBank/DDBJ whole genome shotgun (WGS) entry which is preliminary data.</text>
</comment>
<evidence type="ECO:0000313" key="3">
    <source>
        <dbReference type="Proteomes" id="UP001604336"/>
    </source>
</evidence>
<protein>
    <submittedName>
        <fullName evidence="2">Retrotrans gag domain-containing protein</fullName>
    </submittedName>
</protein>
<keyword evidence="3" id="KW-1185">Reference proteome</keyword>
<reference evidence="3" key="1">
    <citation type="submission" date="2024-07" db="EMBL/GenBank/DDBJ databases">
        <title>Two chromosome-level genome assemblies of Korean endemic species Abeliophyllum distichum and Forsythia ovata (Oleaceae).</title>
        <authorList>
            <person name="Jang H."/>
        </authorList>
    </citation>
    <scope>NUCLEOTIDE SEQUENCE [LARGE SCALE GENOMIC DNA]</scope>
</reference>
<name>A0ABD1RS06_9LAMI</name>
<dbReference type="Proteomes" id="UP001604336">
    <property type="component" value="Unassembled WGS sequence"/>
</dbReference>
<proteinExistence type="predicted"/>
<dbReference type="AlphaFoldDB" id="A0ABD1RS06"/>
<evidence type="ECO:0000313" key="2">
    <source>
        <dbReference type="EMBL" id="KAL2491207.1"/>
    </source>
</evidence>
<evidence type="ECO:0000256" key="1">
    <source>
        <dbReference type="SAM" id="MobiDB-lite"/>
    </source>
</evidence>
<sequence length="243" mass="28057">MTHEKKALEPTASHITEVVDHKKSTKQRLDALDGQSTRLCVAVETFVKKVETVEVDIRELNIHLDESRMMCAAMTGAIALLFDLREKMEAMRLQLRILQRVVGNGQAPAQEYAPRLKIPEPRIYGGVRNAKEVENFLFDMEQYFLTANIEDGARRALQELKHTGSIRDYVKTFSGHMLDIRDMSEKDKLFTFMERLKPWPRIELQRQKVADVSTTMGVAEYLMDYQSEPIKERLQVNSQSRGR</sequence>